<dbReference type="Gene3D" id="3.20.20.80">
    <property type="entry name" value="Glycosidases"/>
    <property type="match status" value="1"/>
</dbReference>
<keyword evidence="5" id="KW-0136">Cellulose degradation</keyword>
<gene>
    <name evidence="10" type="ORF">ACFQ14_02060</name>
</gene>
<comment type="similarity">
    <text evidence="2 9">Belongs to the glycosyl hydrolase 1 family.</text>
</comment>
<protein>
    <recommendedName>
        <fullName evidence="3 9">Beta-glucosidase</fullName>
        <ecNumber evidence="3 9">3.2.1.21</ecNumber>
    </recommendedName>
</protein>
<dbReference type="PRINTS" id="PR00131">
    <property type="entry name" value="GLHYDRLASE1"/>
</dbReference>
<dbReference type="InterPro" id="IPR017853">
    <property type="entry name" value="GH"/>
</dbReference>
<organism evidence="10 11">
    <name type="scientific">Pseudahrensia aquimaris</name>
    <dbReference type="NCBI Taxonomy" id="744461"/>
    <lineage>
        <taxon>Bacteria</taxon>
        <taxon>Pseudomonadati</taxon>
        <taxon>Pseudomonadota</taxon>
        <taxon>Alphaproteobacteria</taxon>
        <taxon>Hyphomicrobiales</taxon>
        <taxon>Ahrensiaceae</taxon>
        <taxon>Pseudahrensia</taxon>
    </lineage>
</organism>
<reference evidence="11" key="1">
    <citation type="journal article" date="2019" name="Int. J. Syst. Evol. Microbiol.">
        <title>The Global Catalogue of Microorganisms (GCM) 10K type strain sequencing project: providing services to taxonomists for standard genome sequencing and annotation.</title>
        <authorList>
            <consortium name="The Broad Institute Genomics Platform"/>
            <consortium name="The Broad Institute Genome Sequencing Center for Infectious Disease"/>
            <person name="Wu L."/>
            <person name="Ma J."/>
        </authorList>
    </citation>
    <scope>NUCLEOTIDE SEQUENCE [LARGE SCALE GENOMIC DNA]</scope>
    <source>
        <strain evidence="11">CCUG 60023</strain>
    </source>
</reference>
<keyword evidence="8" id="KW-0624">Polysaccharide degradation</keyword>
<evidence type="ECO:0000313" key="11">
    <source>
        <dbReference type="Proteomes" id="UP001597101"/>
    </source>
</evidence>
<keyword evidence="7 9" id="KW-0326">Glycosidase</keyword>
<dbReference type="InterPro" id="IPR017736">
    <property type="entry name" value="Glyco_hydro_1_beta-glucosidase"/>
</dbReference>
<proteinExistence type="inferred from homology"/>
<evidence type="ECO:0000256" key="8">
    <source>
        <dbReference type="ARBA" id="ARBA00023326"/>
    </source>
</evidence>
<dbReference type="Proteomes" id="UP001597101">
    <property type="component" value="Unassembled WGS sequence"/>
</dbReference>
<keyword evidence="4 9" id="KW-0378">Hydrolase</keyword>
<evidence type="ECO:0000256" key="9">
    <source>
        <dbReference type="RuleBase" id="RU361175"/>
    </source>
</evidence>
<accession>A0ABW3FCJ8</accession>
<dbReference type="RefSeq" id="WP_377211033.1">
    <property type="nucleotide sequence ID" value="NZ_JBHTJV010000002.1"/>
</dbReference>
<dbReference type="PROSITE" id="PS00653">
    <property type="entry name" value="GLYCOSYL_HYDROL_F1_2"/>
    <property type="match status" value="1"/>
</dbReference>
<keyword evidence="11" id="KW-1185">Reference proteome</keyword>
<sequence length="445" mass="50106">MSGGLGLNRSHFPNGFSFGTATSSYQIEGSSFGGCGVSHWDTFATTPGNTARGENGAIACDHYHRWPQDLDLIRDCGLDAYRFSISWARVQPEGRGAANAEGLDFYDRLVDGMLERGLAPYATLYHWDLPAPLATLGGWQNRDIADRFADYTDIVMRRIGDRMAASATFNEPWCIAWLSHFMGHHAPGLRDIRAAAHAMHHVLLAHGKSVKVMRALGMEDVGVVMNFEYAQAADDKPENLARAKLYDGIYNRWFLGGVFKKEYPADVLDGLGPHMPPGWEKDFDTIAAPVDWLGVNYYTRKLIADDGTGIWPALKEVPGPLEKTSVDWEIYPQGLHHFLTWAHREYAGDIPIHVTENGMASWDVVKDGAVNDEQRMRYLDLHLREVLRAIEDGVPVKSYFIWSLMDNYEWSLGYDKRFGLVHVDFDTLERTPKASWHAVKAMLER</sequence>
<comment type="catalytic activity">
    <reaction evidence="1 9">
        <text>Hydrolysis of terminal, non-reducing beta-D-glucosyl residues with release of beta-D-glucose.</text>
        <dbReference type="EC" id="3.2.1.21"/>
    </reaction>
</comment>
<dbReference type="Pfam" id="PF00232">
    <property type="entry name" value="Glyco_hydro_1"/>
    <property type="match status" value="1"/>
</dbReference>
<evidence type="ECO:0000313" key="10">
    <source>
        <dbReference type="EMBL" id="MFD0915183.1"/>
    </source>
</evidence>
<dbReference type="InterPro" id="IPR001360">
    <property type="entry name" value="Glyco_hydro_1"/>
</dbReference>
<evidence type="ECO:0000256" key="7">
    <source>
        <dbReference type="ARBA" id="ARBA00023295"/>
    </source>
</evidence>
<evidence type="ECO:0000256" key="5">
    <source>
        <dbReference type="ARBA" id="ARBA00023001"/>
    </source>
</evidence>
<dbReference type="PANTHER" id="PTHR10353">
    <property type="entry name" value="GLYCOSYL HYDROLASE"/>
    <property type="match status" value="1"/>
</dbReference>
<dbReference type="EMBL" id="JBHTJV010000002">
    <property type="protein sequence ID" value="MFD0915183.1"/>
    <property type="molecule type" value="Genomic_DNA"/>
</dbReference>
<evidence type="ECO:0000256" key="2">
    <source>
        <dbReference type="ARBA" id="ARBA00010838"/>
    </source>
</evidence>
<dbReference type="InterPro" id="IPR033132">
    <property type="entry name" value="GH_1_N_CS"/>
</dbReference>
<evidence type="ECO:0000256" key="4">
    <source>
        <dbReference type="ARBA" id="ARBA00022801"/>
    </source>
</evidence>
<evidence type="ECO:0000256" key="6">
    <source>
        <dbReference type="ARBA" id="ARBA00023277"/>
    </source>
</evidence>
<comment type="caution">
    <text evidence="10">The sequence shown here is derived from an EMBL/GenBank/DDBJ whole genome shotgun (WGS) entry which is preliminary data.</text>
</comment>
<evidence type="ECO:0000256" key="1">
    <source>
        <dbReference type="ARBA" id="ARBA00000448"/>
    </source>
</evidence>
<dbReference type="EC" id="3.2.1.21" evidence="3 9"/>
<dbReference type="SUPFAM" id="SSF51445">
    <property type="entry name" value="(Trans)glycosidases"/>
    <property type="match status" value="1"/>
</dbReference>
<name>A0ABW3FCJ8_9HYPH</name>
<dbReference type="PANTHER" id="PTHR10353:SF36">
    <property type="entry name" value="LP05116P"/>
    <property type="match status" value="1"/>
</dbReference>
<evidence type="ECO:0000256" key="3">
    <source>
        <dbReference type="ARBA" id="ARBA00012744"/>
    </source>
</evidence>
<keyword evidence="6" id="KW-0119">Carbohydrate metabolism</keyword>
<dbReference type="NCBIfam" id="TIGR03356">
    <property type="entry name" value="BGL"/>
    <property type="match status" value="1"/>
</dbReference>
<dbReference type="GO" id="GO:0008422">
    <property type="term" value="F:beta-glucosidase activity"/>
    <property type="evidence" value="ECO:0007669"/>
    <property type="project" value="UniProtKB-EC"/>
</dbReference>